<dbReference type="EMBL" id="JACQMJ010000008">
    <property type="protein sequence ID" value="MBI4132462.1"/>
    <property type="molecule type" value="Genomic_DNA"/>
</dbReference>
<gene>
    <name evidence="1" type="ORF">HY474_02435</name>
</gene>
<dbReference type="Proteomes" id="UP000704960">
    <property type="component" value="Unassembled WGS sequence"/>
</dbReference>
<protein>
    <recommendedName>
        <fullName evidence="3">Transcriptional regulator</fullName>
    </recommendedName>
</protein>
<evidence type="ECO:0008006" key="3">
    <source>
        <dbReference type="Google" id="ProtNLM"/>
    </source>
</evidence>
<reference evidence="1" key="1">
    <citation type="submission" date="2020-07" db="EMBL/GenBank/DDBJ databases">
        <title>Huge and variable diversity of episymbiotic CPR bacteria and DPANN archaea in groundwater ecosystems.</title>
        <authorList>
            <person name="He C.Y."/>
            <person name="Keren R."/>
            <person name="Whittaker M."/>
            <person name="Farag I.F."/>
            <person name="Doudna J."/>
            <person name="Cate J.H.D."/>
            <person name="Banfield J.F."/>
        </authorList>
    </citation>
    <scope>NUCLEOTIDE SEQUENCE</scope>
    <source>
        <strain evidence="1">NC_groundwater_1226_Ag_S-0.1um_59_124</strain>
    </source>
</reference>
<accession>A0A933DT29</accession>
<sequence length="207" mass="23522">MDVLERIFDSPIRAKLLKLFLMNPDVQFSATDASRQLQVRPVQFAAEARRLKELGLIRSNSAWLSTLPSGKVKSKRRTVAKRTKIFAANKEFPLFNELRALALKSAPHAKGPLAAKIKRLGVIKLAVLAGVFIDSPTSRVDMLLVGDGFKKSRFKSLIQWLEIRVGKELNYVAMSTSEFKYRMDMYDRFVRDILEFPHETVINKLGV</sequence>
<evidence type="ECO:0000313" key="1">
    <source>
        <dbReference type="EMBL" id="MBI4132462.1"/>
    </source>
</evidence>
<proteinExistence type="predicted"/>
<comment type="caution">
    <text evidence="1">The sequence shown here is derived from an EMBL/GenBank/DDBJ whole genome shotgun (WGS) entry which is preliminary data.</text>
</comment>
<name>A0A933DT29_9BACT</name>
<organism evidence="1 2">
    <name type="scientific">Candidatus Sungiibacteriota bacterium</name>
    <dbReference type="NCBI Taxonomy" id="2750080"/>
    <lineage>
        <taxon>Bacteria</taxon>
        <taxon>Candidatus Sungiibacteriota</taxon>
    </lineage>
</organism>
<evidence type="ECO:0000313" key="2">
    <source>
        <dbReference type="Proteomes" id="UP000704960"/>
    </source>
</evidence>
<dbReference type="AlphaFoldDB" id="A0A933DT29"/>